<dbReference type="PANTHER" id="PTHR34385:SF1">
    <property type="entry name" value="PEPTIDOGLYCAN L-ALANYL-D-GLUTAMATE ENDOPEPTIDASE CWLK"/>
    <property type="match status" value="1"/>
</dbReference>
<name>A0A140E760_9GAMM</name>
<dbReference type="STRING" id="1538553.JT25_022570"/>
<dbReference type="GO" id="GO:0006508">
    <property type="term" value="P:proteolysis"/>
    <property type="evidence" value="ECO:0007669"/>
    <property type="project" value="InterPro"/>
</dbReference>
<sequence length="184" mass="21143">MIAEPLDDYLPRIHWIFVELGIPEELPSARGLELCREPTELVVAETTPQGREFYLTAVAAADWQALKRAAAEDGIVLLMVSAFRSVDYQADIIRRKLEKGQTIDEILRVLAPPGYSEHHSGRAIDIGSDDCPELGEQFENTRAFRWLASNAQRFQFFLSFPRDNRFGYVYEPWHWCYRGDSGNY</sequence>
<feature type="domain" description="D-alanyl-D-alanine carboxypeptidase-like core" evidence="1">
    <location>
        <begin position="54"/>
        <end position="179"/>
    </location>
</feature>
<dbReference type="Pfam" id="PF02557">
    <property type="entry name" value="VanY"/>
    <property type="match status" value="1"/>
</dbReference>
<keyword evidence="2" id="KW-0645">Protease</keyword>
<reference evidence="2 3" key="1">
    <citation type="journal article" date="2015" name="Environ. Microbiol.">
        <title>Methane oxidation coupled to nitrate reduction under hypoxia by the Gammaproteobacterium Methylomonas denitrificans, sp. nov. type strain FJG1.</title>
        <authorList>
            <person name="Kits K.D."/>
            <person name="Klotz M.G."/>
            <person name="Stein L.Y."/>
        </authorList>
    </citation>
    <scope>NUCLEOTIDE SEQUENCE [LARGE SCALE GENOMIC DNA]</scope>
    <source>
        <strain evidence="2 3">FJG1</strain>
    </source>
</reference>
<dbReference type="InterPro" id="IPR009045">
    <property type="entry name" value="Zn_M74/Hedgehog-like"/>
</dbReference>
<dbReference type="InterPro" id="IPR003709">
    <property type="entry name" value="VanY-like_core_dom"/>
</dbReference>
<organism evidence="2 3">
    <name type="scientific">Methylomonas denitrificans</name>
    <dbReference type="NCBI Taxonomy" id="1538553"/>
    <lineage>
        <taxon>Bacteria</taxon>
        <taxon>Pseudomonadati</taxon>
        <taxon>Pseudomonadota</taxon>
        <taxon>Gammaproteobacteria</taxon>
        <taxon>Methylococcales</taxon>
        <taxon>Methylococcaceae</taxon>
        <taxon>Methylomonas</taxon>
    </lineage>
</organism>
<dbReference type="CDD" id="cd14852">
    <property type="entry name" value="LD-carboxypeptidase"/>
    <property type="match status" value="1"/>
</dbReference>
<dbReference type="PANTHER" id="PTHR34385">
    <property type="entry name" value="D-ALANYL-D-ALANINE CARBOXYPEPTIDASE"/>
    <property type="match status" value="1"/>
</dbReference>
<evidence type="ECO:0000259" key="1">
    <source>
        <dbReference type="Pfam" id="PF02557"/>
    </source>
</evidence>
<dbReference type="SUPFAM" id="SSF55166">
    <property type="entry name" value="Hedgehog/DD-peptidase"/>
    <property type="match status" value="1"/>
</dbReference>
<dbReference type="RefSeq" id="WP_036277138.1">
    <property type="nucleotide sequence ID" value="NZ_CP014476.1"/>
</dbReference>
<dbReference type="Proteomes" id="UP000030512">
    <property type="component" value="Chromosome"/>
</dbReference>
<dbReference type="AlphaFoldDB" id="A0A140E760"/>
<evidence type="ECO:0000313" key="3">
    <source>
        <dbReference type="Proteomes" id="UP000030512"/>
    </source>
</evidence>
<protein>
    <submittedName>
        <fullName evidence="2">D-alanyl-D-alanine carboxypeptidase</fullName>
    </submittedName>
</protein>
<dbReference type="GO" id="GO:0004180">
    <property type="term" value="F:carboxypeptidase activity"/>
    <property type="evidence" value="ECO:0007669"/>
    <property type="project" value="UniProtKB-KW"/>
</dbReference>
<dbReference type="InterPro" id="IPR052179">
    <property type="entry name" value="DD-CPase-like"/>
</dbReference>
<dbReference type="InterPro" id="IPR058193">
    <property type="entry name" value="VanY/YodJ_core_dom"/>
</dbReference>
<keyword evidence="3" id="KW-1185">Reference proteome</keyword>
<gene>
    <name evidence="2" type="ORF">JT25_022570</name>
</gene>
<dbReference type="KEGG" id="mdn:JT25_022570"/>
<keyword evidence="2" id="KW-0378">Hydrolase</keyword>
<dbReference type="OrthoDB" id="9792074at2"/>
<accession>A0A140E760</accession>
<proteinExistence type="predicted"/>
<dbReference type="Gene3D" id="3.30.1380.10">
    <property type="match status" value="1"/>
</dbReference>
<dbReference type="EMBL" id="CP014476">
    <property type="protein sequence ID" value="AMK79234.1"/>
    <property type="molecule type" value="Genomic_DNA"/>
</dbReference>
<evidence type="ECO:0000313" key="2">
    <source>
        <dbReference type="EMBL" id="AMK79234.1"/>
    </source>
</evidence>
<keyword evidence="2" id="KW-0121">Carboxypeptidase</keyword>